<feature type="transmembrane region" description="Helical" evidence="2">
    <location>
        <begin position="150"/>
        <end position="172"/>
    </location>
</feature>
<dbReference type="EMBL" id="QRUK01000016">
    <property type="protein sequence ID" value="RGR58464.1"/>
    <property type="molecule type" value="Genomic_DNA"/>
</dbReference>
<dbReference type="SUPFAM" id="SSF52540">
    <property type="entry name" value="P-loop containing nucleoside triphosphate hydrolases"/>
    <property type="match status" value="1"/>
</dbReference>
<dbReference type="Proteomes" id="UP000283652">
    <property type="component" value="Unassembled WGS sequence"/>
</dbReference>
<gene>
    <name evidence="4" type="ORF">DWY33_09365</name>
</gene>
<dbReference type="InterPro" id="IPR027417">
    <property type="entry name" value="P-loop_NTPase"/>
</dbReference>
<feature type="transmembrane region" description="Helical" evidence="2">
    <location>
        <begin position="363"/>
        <end position="384"/>
    </location>
</feature>
<name>A0A412EZP4_9FIRM</name>
<dbReference type="PROSITE" id="PS00018">
    <property type="entry name" value="EF_HAND_1"/>
    <property type="match status" value="1"/>
</dbReference>
<keyword evidence="2" id="KW-1133">Transmembrane helix</keyword>
<organism evidence="4 5">
    <name type="scientific">Dorea formicigenerans</name>
    <dbReference type="NCBI Taxonomy" id="39486"/>
    <lineage>
        <taxon>Bacteria</taxon>
        <taxon>Bacillati</taxon>
        <taxon>Bacillota</taxon>
        <taxon>Clostridia</taxon>
        <taxon>Lachnospirales</taxon>
        <taxon>Lachnospiraceae</taxon>
        <taxon>Dorea</taxon>
    </lineage>
</organism>
<dbReference type="InterPro" id="IPR018247">
    <property type="entry name" value="EF_Hand_1_Ca_BS"/>
</dbReference>
<evidence type="ECO:0000256" key="1">
    <source>
        <dbReference type="SAM" id="Coils"/>
    </source>
</evidence>
<protein>
    <recommendedName>
        <fullName evidence="3">YobI-like P-loop NTPase domain-containing protein</fullName>
    </recommendedName>
</protein>
<keyword evidence="2" id="KW-0812">Transmembrane</keyword>
<accession>A0A412EZP4</accession>
<dbReference type="RefSeq" id="WP_118398647.1">
    <property type="nucleotide sequence ID" value="NZ_QRUK01000016.1"/>
</dbReference>
<feature type="coiled-coil region" evidence="1">
    <location>
        <begin position="552"/>
        <end position="579"/>
    </location>
</feature>
<evidence type="ECO:0000259" key="3">
    <source>
        <dbReference type="Pfam" id="PF20693"/>
    </source>
</evidence>
<reference evidence="4 5" key="1">
    <citation type="submission" date="2018-08" db="EMBL/GenBank/DDBJ databases">
        <title>A genome reference for cultivated species of the human gut microbiota.</title>
        <authorList>
            <person name="Zou Y."/>
            <person name="Xue W."/>
            <person name="Luo G."/>
        </authorList>
    </citation>
    <scope>NUCLEOTIDE SEQUENCE [LARGE SCALE GENOMIC DNA]</scope>
    <source>
        <strain evidence="4 5">AF25-11</strain>
    </source>
</reference>
<evidence type="ECO:0000256" key="2">
    <source>
        <dbReference type="SAM" id="Phobius"/>
    </source>
</evidence>
<proteinExistence type="predicted"/>
<dbReference type="AlphaFoldDB" id="A0A412EZP4"/>
<feature type="transmembrane region" description="Helical" evidence="2">
    <location>
        <begin position="192"/>
        <end position="211"/>
    </location>
</feature>
<sequence>MKKKLWKDEEKRDSVYRDLAPINSIKPEEESIRALRWAIKNPNVHNIALSGPYGSGKSSVIQSYLAYYDISNIYKIFECIIPSKLSGILKIFPKSSKENLRISLATFDESNENNIEKDELQRGILKQLFYKVDASRIPLSRYRKLHHIKWYRYVIAVILIILLILSGIYLKSPEDTCNFFIHYLEGLSKTEIIMRGGIALFLVGGISYLLWVCTSRFRIKSITVGDVTAEGKGTEEESILDQNIDEILYFFEKTKYKVVFIEDLDRFNDTEIFVKLRELNEILNGYEVLNKRGKITFVYAVRDDLFKKEAERTKFFDFIIPVIPVINSTNSDEVMKTILKIGEQYVKDNERPDHEISKDFIKLVYPFVGNMRILISIINEFWIYKRMLKKDSTDKLDDEKIMALMIYKNLYPQDFSDLEDERGMVKEAFEQKDKLMKMQGEKLNENKNDILTIIKCAPNSVREIKILILAEFRKNIREDAHSFTYVTKSNARYENGEILKDDFSMDVFREQEIKVEYLYGPGYTRYSSNTDWFTEHSSSEIEELFERYDKYKKLEMNSIEEAKKELQETDRKIQELRANTLQQLLLNKEFEEELPEEVKNNSFLMVLLRNGYINENYADYINYFREGAISRSELNFIRTVRNNQGECQFDYVIYHHANVIEKLFDYEFDQIELLNYSLMDYMLQNCIESPQMKILIKQVTNRSRKSREFINCYLVREQNIPKFVKQITATSKHIWEDIVGDVLLTEDNKIYYLNVILSYAAIECIKENDFVLPDTEEGAIAQYICSKPDIFERLEDVKPDKWVQIIENLGVDFYKVNLQRTDKKILEVIIDNWLYQLNDYMIKEIVQILKPEYLPQLFVKNYFCLRMLQQRQILDYIDEYINEYVETIIIGEKTNTEECREDVERIIEALLNKNQDSYSLCEKVLKKEHLAHWDTFAEFLPQRKEAKDLWKYLLIYNRITASWENCIAYYEAFEKIDDILCSYIDNNIEKLCTNQERNRDENDEPFKMSYQFLKELLVSHIGYDTFEKIISKYRIQPFDYQCNEFEEDRLYLMVQKKYIPFSADILKELKEMSQQLWLNYIKNYKEKFLDDLAVSEIDLDDVKSLIRSDIFSGKEVKNILEEIDVTKIDVELSKMLLVFSEEVIFEKTYVEAVWEELPEENRYRWLYNQMDAYNLDELAEHFAQLEATYHQFAQRTQHKYKVHNNEFNMQLCEKLKRRGFLTSVNYKGKWIEGYVKKAV</sequence>
<evidence type="ECO:0000313" key="5">
    <source>
        <dbReference type="Proteomes" id="UP000283652"/>
    </source>
</evidence>
<feature type="domain" description="YobI-like P-loop NTPase" evidence="3">
    <location>
        <begin position="33"/>
        <end position="425"/>
    </location>
</feature>
<dbReference type="InterPro" id="IPR048428">
    <property type="entry name" value="YobI-NTPase"/>
</dbReference>
<dbReference type="Pfam" id="PF20693">
    <property type="entry name" value="YobI-ATPase"/>
    <property type="match status" value="1"/>
</dbReference>
<keyword evidence="2" id="KW-0472">Membrane</keyword>
<keyword evidence="1" id="KW-0175">Coiled coil</keyword>
<comment type="caution">
    <text evidence="4">The sequence shown here is derived from an EMBL/GenBank/DDBJ whole genome shotgun (WGS) entry which is preliminary data.</text>
</comment>
<evidence type="ECO:0000313" key="4">
    <source>
        <dbReference type="EMBL" id="RGR58464.1"/>
    </source>
</evidence>